<dbReference type="Pfam" id="PF05991">
    <property type="entry name" value="NYN_YacP"/>
    <property type="match status" value="1"/>
</dbReference>
<evidence type="ECO:0000313" key="1">
    <source>
        <dbReference type="EMBL" id="RFU61380.1"/>
    </source>
</evidence>
<dbReference type="AlphaFoldDB" id="A0A372L7V0"/>
<evidence type="ECO:0008006" key="3">
    <source>
        <dbReference type="Google" id="ProtNLM"/>
    </source>
</evidence>
<dbReference type="CDD" id="cd10912">
    <property type="entry name" value="PIN_YacP-like"/>
    <property type="match status" value="1"/>
</dbReference>
<sequence>MNNILLVDGYNIIGAWPELRELKDNDLSAARDRLIEVMAEYQAFTGFRVIIVFDAHFVQGIERKYKNYKVEILFTRENESADERIEKLASDLNNIKTQIHVATSDFTEQWVIFGQGALRKSARELLNEMNHINGEIEKSVKKTTKKKPSSKIALSDEVAEIFEKWRRGKL</sequence>
<evidence type="ECO:0000313" key="2">
    <source>
        <dbReference type="Proteomes" id="UP000262939"/>
    </source>
</evidence>
<name>A0A372L7V0_9BACI</name>
<dbReference type="InterPro" id="IPR010298">
    <property type="entry name" value="YacP-like"/>
</dbReference>
<dbReference type="Proteomes" id="UP000262939">
    <property type="component" value="Unassembled WGS sequence"/>
</dbReference>
<dbReference type="PANTHER" id="PTHR34547:SF1">
    <property type="entry name" value="YACP-LIKE NYN DOMAIN PROTEIN"/>
    <property type="match status" value="1"/>
</dbReference>
<reference evidence="1 2" key="1">
    <citation type="submission" date="2018-08" db="EMBL/GenBank/DDBJ databases">
        <title>Bacillus chawlae sp. nov., Bacillus glennii sp. nov., and Bacillus saganii sp. nov. Isolated from the Vehicle Assembly Building at Kennedy Space Center where the Viking Spacecraft were Assembled.</title>
        <authorList>
            <person name="Seuylemezian A."/>
            <person name="Vaishampayan P."/>
        </authorList>
    </citation>
    <scope>NUCLEOTIDE SEQUENCE [LARGE SCALE GENOMIC DNA]</scope>
    <source>
        <strain evidence="1 2">V44-8</strain>
    </source>
</reference>
<dbReference type="OrthoDB" id="9792160at2"/>
<keyword evidence="2" id="KW-1185">Reference proteome</keyword>
<dbReference type="RefSeq" id="WP_117323939.1">
    <property type="nucleotide sequence ID" value="NZ_QVTD01000015.1"/>
</dbReference>
<proteinExistence type="predicted"/>
<comment type="caution">
    <text evidence="1">The sequence shown here is derived from an EMBL/GenBank/DDBJ whole genome shotgun (WGS) entry which is preliminary data.</text>
</comment>
<dbReference type="PANTHER" id="PTHR34547">
    <property type="entry name" value="YACP-LIKE NYN DOMAIN PROTEIN"/>
    <property type="match status" value="1"/>
</dbReference>
<organism evidence="1 2">
    <name type="scientific">Peribacillus glennii</name>
    <dbReference type="NCBI Taxonomy" id="2303991"/>
    <lineage>
        <taxon>Bacteria</taxon>
        <taxon>Bacillati</taxon>
        <taxon>Bacillota</taxon>
        <taxon>Bacilli</taxon>
        <taxon>Bacillales</taxon>
        <taxon>Bacillaceae</taxon>
        <taxon>Peribacillus</taxon>
    </lineage>
</organism>
<accession>A0A372L7V0</accession>
<protein>
    <recommendedName>
        <fullName evidence="3">NYN domain-containing protein</fullName>
    </recommendedName>
</protein>
<dbReference type="EMBL" id="QVTD01000015">
    <property type="protein sequence ID" value="RFU61380.1"/>
    <property type="molecule type" value="Genomic_DNA"/>
</dbReference>
<gene>
    <name evidence="1" type="ORF">D0466_18015</name>
</gene>